<dbReference type="HOGENOM" id="CLU_018816_15_2_5"/>
<dbReference type="InterPro" id="IPR058634">
    <property type="entry name" value="AaeA-lik-b-barrel"/>
</dbReference>
<keyword evidence="9" id="KW-1185">Reference proteome</keyword>
<dbReference type="PANTHER" id="PTHR30367">
    <property type="entry name" value="P-HYDROXYBENZOIC ACID EFFLUX PUMP SUBUNIT AAEA-RELATED"/>
    <property type="match status" value="1"/>
</dbReference>
<evidence type="ECO:0000259" key="6">
    <source>
        <dbReference type="Pfam" id="PF25917"/>
    </source>
</evidence>
<reference evidence="8 9" key="6">
    <citation type="journal article" date="2011" name="Appl. Environ. Microbiol.">
        <title>Involvement of the azorhizobial chromosome partition gene (parA) in the onset of bacteroid differentiation during Sesbania rostrata stem nodule development.</title>
        <authorList>
            <person name="Liu CT."/>
            <person name="Lee KB."/>
            <person name="Wang YS."/>
            <person name="Peng MH."/>
            <person name="Lee KT."/>
            <person name="Suzuki S."/>
            <person name="Suzuki T."/>
            <person name="Oyaizu H."/>
        </authorList>
    </citation>
    <scope>NUCLEOTIDE SEQUENCE [LARGE SCALE GENOMIC DNA]</scope>
    <source>
        <strain evidence="9">ATCC 43989 / DSM 5975 / JCM 20966 / LMG 6465 / NBRC 14845 / NCIMB 13405 / ORS 571</strain>
    </source>
</reference>
<evidence type="ECO:0000256" key="3">
    <source>
        <dbReference type="ARBA" id="ARBA00022989"/>
    </source>
</evidence>
<dbReference type="eggNOG" id="COG1566">
    <property type="taxonomic scope" value="Bacteria"/>
</dbReference>
<dbReference type="Gene3D" id="2.40.50.100">
    <property type="match status" value="1"/>
</dbReference>
<dbReference type="InterPro" id="IPR006143">
    <property type="entry name" value="RND_pump_MFP"/>
</dbReference>
<evidence type="ECO:0000256" key="4">
    <source>
        <dbReference type="ARBA" id="ARBA00023136"/>
    </source>
</evidence>
<dbReference type="GO" id="GO:0022857">
    <property type="term" value="F:transmembrane transporter activity"/>
    <property type="evidence" value="ECO:0007669"/>
    <property type="project" value="InterPro"/>
</dbReference>
<dbReference type="InterPro" id="IPR050393">
    <property type="entry name" value="MFP_Efflux_Pump"/>
</dbReference>
<dbReference type="KEGG" id="azc:AZC_1077"/>
<reference evidence="8 9" key="4">
    <citation type="journal article" date="2009" name="Appl. Environ. Microbiol.">
        <title>Comparative genome-wide transcriptional profiling of Azorhizobium caulinodans ORS571 grown under free-living and symbiotic conditions.</title>
        <authorList>
            <person name="Tsukada S."/>
            <person name="Aono T."/>
            <person name="Akiba N."/>
            <person name="Lee KB."/>
            <person name="Liu CT."/>
            <person name="Toyazaki H."/>
            <person name="Oyaizu H."/>
        </authorList>
    </citation>
    <scope>NUCLEOTIDE SEQUENCE [LARGE SCALE GENOMIC DNA]</scope>
    <source>
        <strain evidence="9">ATCC 43989 / DSM 5975 / JCM 20966 / LMG 6465 / NBRC 14845 / NCIMB 13405 / ORS 571</strain>
    </source>
</reference>
<proteinExistence type="inferred from homology"/>
<reference evidence="8 9" key="5">
    <citation type="journal article" date="2010" name="Appl. Environ. Microbiol.">
        <title>phrR-like gene praR of Azorhizobium caulinodans ORS571 is essential for symbiosis with Sesbania rostrata and is involved in expression of reb genes.</title>
        <authorList>
            <person name="Akiba N."/>
            <person name="Aono T."/>
            <person name="Toyazaki H."/>
            <person name="Sato S."/>
            <person name="Oyaizu H."/>
        </authorList>
    </citation>
    <scope>NUCLEOTIDE SEQUENCE [LARGE SCALE GENOMIC DNA]</scope>
    <source>
        <strain evidence="9">ATCC 43989 / DSM 5975 / JCM 20966 / LMG 6465 / NBRC 14845 / NCIMB 13405 / ORS 571</strain>
    </source>
</reference>
<evidence type="ECO:0000256" key="5">
    <source>
        <dbReference type="SAM" id="MobiDB-lite"/>
    </source>
</evidence>
<dbReference type="Gene3D" id="2.40.30.170">
    <property type="match status" value="1"/>
</dbReference>
<evidence type="ECO:0000313" key="9">
    <source>
        <dbReference type="Proteomes" id="UP000000270"/>
    </source>
</evidence>
<sequence length="308" mass="33098">MKRMLATAGRIGVTLTALVLAVLTGHYLWSYYMEEPWTRDAKIRAAVVEVAPDVSGLVSEVLVDDNAAVRKGDPILRIDPQRFQIALEQADAALASRKAALVQAQRDYDRAQQLSEMAVSRQAREQAETTLAQDKAALAQAQSDRDLAALNLERSTLRAPVDGIITNFELRPGKYVSAGSGVAALVDTGSYYVAGYFEETKLPRIAPGDRVKISLMGSDAVLSGRVRSIDAAIEDRERSDGSSLIANVTPTFSWVRLAQRVPVRIALDPVPEGTRLVAGRTATVEVLPGTASGTAQADARGEAPTLTR</sequence>
<comment type="similarity">
    <text evidence="1">Belongs to the membrane fusion protein (MFP) (TC 8.A.1) family.</text>
</comment>
<name>A8HQZ0_AZOC5</name>
<reference evidence="8 9" key="1">
    <citation type="journal article" date="2007" name="Appl. Environ. Microbiol.">
        <title>Rhizobial factors required for stem nodule maturation and maintenance in Sesbania rostrata-Azorhizobium caulinodans ORS571 symbiosis.</title>
        <authorList>
            <person name="Suzuki S."/>
            <person name="Aono T."/>
            <person name="Lee KB."/>
            <person name="Suzuki T."/>
            <person name="Liu CT."/>
            <person name="Miwa H."/>
            <person name="Wakao S."/>
            <person name="Iki T."/>
            <person name="Oyaizu H."/>
        </authorList>
    </citation>
    <scope>NUCLEOTIDE SEQUENCE [LARGE SCALE GENOMIC DNA]</scope>
    <source>
        <strain evidence="9">ATCC 43989 / DSM 5975 / JCM 20966 / LMG 6465 / NBRC 14845 / NCIMB 13405 / ORS 571</strain>
    </source>
</reference>
<feature type="domain" description="p-hydroxybenzoic acid efflux pump subunit AaeA-like beta-barrel" evidence="7">
    <location>
        <begin position="190"/>
        <end position="286"/>
    </location>
</feature>
<dbReference type="RefSeq" id="WP_012169608.1">
    <property type="nucleotide sequence ID" value="NC_009937.1"/>
</dbReference>
<dbReference type="PANTHER" id="PTHR30367:SF12">
    <property type="entry name" value="P-HYDROXYBENZOIC ACID EFFLUX PUMP SUBUNIT AAEA"/>
    <property type="match status" value="1"/>
</dbReference>
<reference evidence="8 9" key="3">
    <citation type="journal article" date="2008" name="BMC Genomics">
        <title>The genome of the versatile nitrogen fixer Azorhizobium caulinodans ORS571.</title>
        <authorList>
            <person name="Lee KB."/>
            <person name="Backer P.D."/>
            <person name="Aono T."/>
            <person name="Liu CT."/>
            <person name="Suzuki S."/>
            <person name="Suzuki T."/>
            <person name="Kaneko T."/>
            <person name="Yamada M."/>
            <person name="Tabata S."/>
            <person name="Kupfer D.M."/>
            <person name="Najar F.Z."/>
            <person name="Wiley G.B."/>
            <person name="Roe B."/>
            <person name="Binnewies T.T."/>
            <person name="Ussery D.W."/>
            <person name="D'Haeze W."/>
            <person name="Herder J.D."/>
            <person name="Gevers D."/>
            <person name="Vereecke D."/>
            <person name="Holsters M."/>
            <person name="Oyaizu H."/>
        </authorList>
    </citation>
    <scope>NUCLEOTIDE SEQUENCE [LARGE SCALE GENOMIC DNA]</scope>
    <source>
        <strain evidence="9">ATCC 43989 / DSM 5975 / JCM 20966 / LMG 6465 / NBRC 14845 / NCIMB 13405 / ORS 571</strain>
    </source>
</reference>
<evidence type="ECO:0000256" key="1">
    <source>
        <dbReference type="ARBA" id="ARBA00009477"/>
    </source>
</evidence>
<accession>A8HQZ0</accession>
<keyword evidence="2" id="KW-0812">Transmembrane</keyword>
<dbReference type="InterPro" id="IPR058625">
    <property type="entry name" value="MdtA-like_BSH"/>
</dbReference>
<evidence type="ECO:0000256" key="2">
    <source>
        <dbReference type="ARBA" id="ARBA00022692"/>
    </source>
</evidence>
<feature type="region of interest" description="Disordered" evidence="5">
    <location>
        <begin position="288"/>
        <end position="308"/>
    </location>
</feature>
<dbReference type="STRING" id="438753.AZC_1077"/>
<dbReference type="Proteomes" id="UP000000270">
    <property type="component" value="Chromosome"/>
</dbReference>
<keyword evidence="3" id="KW-1133">Transmembrane helix</keyword>
<dbReference type="Pfam" id="PF25963">
    <property type="entry name" value="Beta-barrel_AAEA"/>
    <property type="match status" value="1"/>
</dbReference>
<dbReference type="NCBIfam" id="TIGR01730">
    <property type="entry name" value="RND_mfp"/>
    <property type="match status" value="1"/>
</dbReference>
<reference evidence="9" key="2">
    <citation type="submission" date="2007-04" db="EMBL/GenBank/DDBJ databases">
        <title>Complete genome sequence of the nitrogen-fixing bacterium Azorhizobium caulinodans ORS571.</title>
        <authorList>
            <person name="Lee K.B."/>
            <person name="Backer P.D."/>
            <person name="Aono T."/>
            <person name="Liu C.T."/>
            <person name="Suzuki S."/>
            <person name="Suzuki T."/>
            <person name="Kaneko T."/>
            <person name="Yamada M."/>
            <person name="Tabata S."/>
            <person name="Kupfer D.M."/>
            <person name="Najar F.Z."/>
            <person name="Wiley G.B."/>
            <person name="Roe B."/>
            <person name="Binnewies T."/>
            <person name="Ussery D."/>
            <person name="Vereecke D."/>
            <person name="Gevers D."/>
            <person name="Holsters M."/>
            <person name="Oyaizu H."/>
        </authorList>
    </citation>
    <scope>NUCLEOTIDE SEQUENCE [LARGE SCALE GENOMIC DNA]</scope>
    <source>
        <strain evidence="9">ATCC 43989 / DSM 5975 / JCM 20966 / LMG 6465 / NBRC 14845 / NCIMB 13405 / ORS 571</strain>
    </source>
</reference>
<evidence type="ECO:0000313" key="8">
    <source>
        <dbReference type="EMBL" id="BAF87075.1"/>
    </source>
</evidence>
<organism evidence="8 9">
    <name type="scientific">Azorhizobium caulinodans (strain ATCC 43989 / DSM 5975 / JCM 20966 / LMG 6465 / NBRC 14845 / NCIMB 13405 / ORS 571)</name>
    <dbReference type="NCBI Taxonomy" id="438753"/>
    <lineage>
        <taxon>Bacteria</taxon>
        <taxon>Pseudomonadati</taxon>
        <taxon>Pseudomonadota</taxon>
        <taxon>Alphaproteobacteria</taxon>
        <taxon>Hyphomicrobiales</taxon>
        <taxon>Xanthobacteraceae</taxon>
        <taxon>Azorhizobium</taxon>
    </lineage>
</organism>
<feature type="domain" description="Multidrug resistance protein MdtA-like barrel-sandwich hybrid" evidence="6">
    <location>
        <begin position="47"/>
        <end position="187"/>
    </location>
</feature>
<keyword evidence="4" id="KW-0472">Membrane</keyword>
<dbReference type="AlphaFoldDB" id="A8HQZ0"/>
<dbReference type="SUPFAM" id="SSF111369">
    <property type="entry name" value="HlyD-like secretion proteins"/>
    <property type="match status" value="1"/>
</dbReference>
<dbReference type="Pfam" id="PF25917">
    <property type="entry name" value="BSH_RND"/>
    <property type="match status" value="1"/>
</dbReference>
<gene>
    <name evidence="8" type="primary">hlyD</name>
    <name evidence="8" type="ordered locus">AZC_1077</name>
</gene>
<dbReference type="GO" id="GO:0016020">
    <property type="term" value="C:membrane"/>
    <property type="evidence" value="ECO:0007669"/>
    <property type="project" value="InterPro"/>
</dbReference>
<dbReference type="EMBL" id="AP009384">
    <property type="protein sequence ID" value="BAF87075.1"/>
    <property type="molecule type" value="Genomic_DNA"/>
</dbReference>
<protein>
    <submittedName>
        <fullName evidence="8">Secretion protein</fullName>
    </submittedName>
</protein>
<evidence type="ECO:0000259" key="7">
    <source>
        <dbReference type="Pfam" id="PF25963"/>
    </source>
</evidence>